<name>R2RV62_9ENTE</name>
<keyword evidence="7" id="KW-1133">Transmembrane helix</keyword>
<dbReference type="Pfam" id="PF17802">
    <property type="entry name" value="SpaA"/>
    <property type="match status" value="4"/>
</dbReference>
<evidence type="ECO:0000256" key="1">
    <source>
        <dbReference type="ARBA" id="ARBA00007257"/>
    </source>
</evidence>
<sequence>MMKVRKKLFTLSGLFMVLAQVFVTAFCGITAIAITKDETTKNLFDVNGSSATMAYELVDNDTIKWTVSLKKGAYDSPTRFMVDLVAGESSVVPEQIQSTNQEMVFESNYGDDYIQGGFSEQVTGSMSGETTISFVTTRQISNLVVTPKLVTVPATNEAMTMAATVTTDATADAETEAQPTVVSEPVNLLENVPGVNFEIPAIVEEVVEESSTINSETVAIEGETLTSESEVAKEVVTETPEMKETTEEENTITKSSDTHDDTVDEVTSVEEPVERAQYQGIVSLMGPQLLATPVDPFDYTTDTAGTYPTHQSNSYSHSGAAIATSTNIRNYNYGTTTGKNDSIDLYNTSTGALNLRTGYHEYGSATAGRLNTKKTVSPTADPNIFQVQLDTIGDAIRPFSDVDIVLVLDKSSSMNSDNPTRWNQLKSAVSTFTTDILKENNANPGRIQIGMVGFSSNGALDICADIASFSNLTNTTLRNGFTTKATDITGHPLYTTNPTPLDHIYSSGTPTFIGIDAGLSLLYDTTAGARASAKKVMVTITDGIPTFYPSSNYSLSSATKWRVSSNRILRYSTIWKEGTGETSGQNAIASKQPNIDFAEEHYELYPGSYFYSVGFHTGAEANEVVQALGPNGAFAASSTDALVAALKNSVSNLIYTIANATIIDPMSQYVTLDEASLTTATLSLSSTGILTASPPSGSSEIVATAKNDQVTVNNVNLGLDSSGRQGYRITYKVTLKEAYQDGKFYPTNKTTYLVNGDGTNKYYAVPSVKLAPKDVSFTKINTLEETLEGAQFTLTGNGRTYTSNITGDDGKVTFTAVVPGDYTLTEIKTPVGHETMSPITVRVDEEGVIKKLEGDKESTLPSVTNTLKPIEITLNKKGSGEALDGATFVLKKGDNIVETFKKNGNTTGLYQLTEVTPDVYDLYETVAPEGYKALQRIGKLTIDRYGVPKFEKNSEIDQDVTVSVDSRGDTIKIAFSDINNVLKPIEVSLNKKGADGALVGATFTLQQGETIIETFSESTITEGLHQLKNLAQDTYDLYETKAPAGYKALGYIGKLTIGKHGVPTFEKNTNLDQDIKIIVDSKGDTIKISFTDIMNTIKDFDLTVNKEDDLEGKLKGAVFTLTGNGVNQQVPKTDDPETDTFTFNNLKPGTYQLTETKSPDGFVGLSESITIIISTQGDVTVSGYEVTNDPTQTESESGLPLAVAIKTTGSDNNTISFSVINKKKTPLPSTGGSGTMFFVTVGVLGLLSTGLYFLQRKDQEVA</sequence>
<evidence type="ECO:0000313" key="9">
    <source>
        <dbReference type="EMBL" id="EOH84366.1"/>
    </source>
</evidence>
<keyword evidence="5" id="KW-0572">Peptidoglycan-anchor</keyword>
<comment type="similarity">
    <text evidence="1">Belongs to the serine-aspartate repeat-containing protein (SDr) family.</text>
</comment>
<reference evidence="9 10" key="1">
    <citation type="submission" date="2013-02" db="EMBL/GenBank/DDBJ databases">
        <title>The Genome Sequence of Enterococcus asini ATCC_700915.</title>
        <authorList>
            <consortium name="The Broad Institute Genome Sequencing Platform"/>
            <consortium name="The Broad Institute Genome Sequencing Center for Infectious Disease"/>
            <person name="Earl A.M."/>
            <person name="Gilmore M.S."/>
            <person name="Lebreton F."/>
            <person name="Walker B."/>
            <person name="Young S.K."/>
            <person name="Zeng Q."/>
            <person name="Gargeya S."/>
            <person name="Fitzgerald M."/>
            <person name="Haas B."/>
            <person name="Abouelleil A."/>
            <person name="Alvarado L."/>
            <person name="Arachchi H.M."/>
            <person name="Berlin A.M."/>
            <person name="Chapman S.B."/>
            <person name="Dewar J."/>
            <person name="Goldberg J."/>
            <person name="Griggs A."/>
            <person name="Gujja S."/>
            <person name="Hansen M."/>
            <person name="Howarth C."/>
            <person name="Imamovic A."/>
            <person name="Larimer J."/>
            <person name="McCowan C."/>
            <person name="Murphy C."/>
            <person name="Neiman D."/>
            <person name="Pearson M."/>
            <person name="Priest M."/>
            <person name="Roberts A."/>
            <person name="Saif S."/>
            <person name="Shea T."/>
            <person name="Sisk P."/>
            <person name="Sykes S."/>
            <person name="Wortman J."/>
            <person name="Nusbaum C."/>
            <person name="Birren B."/>
        </authorList>
    </citation>
    <scope>NUCLEOTIDE SEQUENCE [LARGE SCALE GENOMIC DNA]</scope>
    <source>
        <strain evidence="9 10">ATCC 700915</strain>
    </source>
</reference>
<keyword evidence="7" id="KW-0812">Transmembrane</keyword>
<dbReference type="EMBL" id="AJAP01000025">
    <property type="protein sequence ID" value="EOH84366.1"/>
    <property type="molecule type" value="Genomic_DNA"/>
</dbReference>
<dbReference type="PANTHER" id="PTHR36108">
    <property type="entry name" value="COLOSSIN-B-RELATED"/>
    <property type="match status" value="1"/>
</dbReference>
<dbReference type="NCBIfam" id="TIGR01167">
    <property type="entry name" value="LPXTG_anchor"/>
    <property type="match status" value="1"/>
</dbReference>
<evidence type="ECO:0000313" key="10">
    <source>
        <dbReference type="Proteomes" id="UP000013777"/>
    </source>
</evidence>
<dbReference type="CDD" id="cd00198">
    <property type="entry name" value="vWFA"/>
    <property type="match status" value="1"/>
</dbReference>
<dbReference type="STRING" id="57732.RU94_GL000416"/>
<dbReference type="InterPro" id="IPR013783">
    <property type="entry name" value="Ig-like_fold"/>
</dbReference>
<evidence type="ECO:0000256" key="7">
    <source>
        <dbReference type="SAM" id="Phobius"/>
    </source>
</evidence>
<keyword evidence="4" id="KW-0732">Signal</keyword>
<proteinExistence type="inferred from homology"/>
<feature type="domain" description="VWFA" evidence="8">
    <location>
        <begin position="403"/>
        <end position="543"/>
    </location>
</feature>
<feature type="transmembrane region" description="Helical" evidence="7">
    <location>
        <begin position="1234"/>
        <end position="1254"/>
    </location>
</feature>
<dbReference type="PANTHER" id="PTHR36108:SF13">
    <property type="entry name" value="COLOSSIN-B-RELATED"/>
    <property type="match status" value="1"/>
</dbReference>
<dbReference type="PATRIC" id="fig|1158606.3.peg.2242"/>
<dbReference type="SUPFAM" id="SSF49478">
    <property type="entry name" value="Cna protein B-type domain"/>
    <property type="match status" value="1"/>
</dbReference>
<dbReference type="InterPro" id="IPR036465">
    <property type="entry name" value="vWFA_dom_sf"/>
</dbReference>
<keyword evidence="7" id="KW-0472">Membrane</keyword>
<dbReference type="InterPro" id="IPR019931">
    <property type="entry name" value="LPXTG_anchor"/>
</dbReference>
<dbReference type="Gene3D" id="3.40.50.410">
    <property type="entry name" value="von Willebrand factor, type A domain"/>
    <property type="match status" value="1"/>
</dbReference>
<dbReference type="SMART" id="SM00327">
    <property type="entry name" value="VWA"/>
    <property type="match status" value="1"/>
</dbReference>
<dbReference type="SUPFAM" id="SSF53300">
    <property type="entry name" value="vWA-like"/>
    <property type="match status" value="1"/>
</dbReference>
<evidence type="ECO:0000256" key="3">
    <source>
        <dbReference type="ARBA" id="ARBA00022525"/>
    </source>
</evidence>
<dbReference type="Gene3D" id="2.60.40.10">
    <property type="entry name" value="Immunoglobulins"/>
    <property type="match status" value="4"/>
</dbReference>
<dbReference type="InterPro" id="IPR041033">
    <property type="entry name" value="SpaA_PFL_dom_1"/>
</dbReference>
<dbReference type="OrthoDB" id="2056845at2"/>
<dbReference type="Pfam" id="PF21426">
    <property type="entry name" value="GBS104-like_Ig"/>
    <property type="match status" value="1"/>
</dbReference>
<organism evidence="9 10">
    <name type="scientific">Enterococcus asini ATCC 700915</name>
    <dbReference type="NCBI Taxonomy" id="1158606"/>
    <lineage>
        <taxon>Bacteria</taxon>
        <taxon>Bacillati</taxon>
        <taxon>Bacillota</taxon>
        <taxon>Bacilli</taxon>
        <taxon>Lactobacillales</taxon>
        <taxon>Enterococcaceae</taxon>
        <taxon>Enterococcus</taxon>
    </lineage>
</organism>
<dbReference type="GeneID" id="78364341"/>
<dbReference type="eggNOG" id="COG2304">
    <property type="taxonomic scope" value="Bacteria"/>
</dbReference>
<comment type="caution">
    <text evidence="9">The sequence shown here is derived from an EMBL/GenBank/DDBJ whole genome shotgun (WGS) entry which is preliminary data.</text>
</comment>
<dbReference type="PROSITE" id="PS50234">
    <property type="entry name" value="VWFA"/>
    <property type="match status" value="1"/>
</dbReference>
<dbReference type="InterPro" id="IPR049319">
    <property type="entry name" value="GBS104-like_Ig"/>
</dbReference>
<dbReference type="Gene3D" id="2.60.40.2110">
    <property type="match status" value="1"/>
</dbReference>
<accession>R2RV62</accession>
<dbReference type="Pfam" id="PF00746">
    <property type="entry name" value="Gram_pos_anchor"/>
    <property type="match status" value="1"/>
</dbReference>
<dbReference type="RefSeq" id="WP_010754907.1">
    <property type="nucleotide sequence ID" value="NZ_ASVU01000001.1"/>
</dbReference>
<evidence type="ECO:0000256" key="6">
    <source>
        <dbReference type="SAM" id="MobiDB-lite"/>
    </source>
</evidence>
<keyword evidence="3" id="KW-0964">Secreted</keyword>
<dbReference type="InterPro" id="IPR002035">
    <property type="entry name" value="VWF_A"/>
</dbReference>
<dbReference type="eggNOG" id="COG4932">
    <property type="taxonomic scope" value="Bacteria"/>
</dbReference>
<gene>
    <name evidence="9" type="ORF">UAS_02298</name>
</gene>
<keyword evidence="10" id="KW-1185">Reference proteome</keyword>
<protein>
    <submittedName>
        <fullName evidence="9">LPXTG-domain-containing protein cell wall anchor domain</fullName>
    </submittedName>
</protein>
<dbReference type="AlphaFoldDB" id="R2RV62"/>
<evidence type="ECO:0000256" key="5">
    <source>
        <dbReference type="ARBA" id="ARBA00023088"/>
    </source>
</evidence>
<evidence type="ECO:0000259" key="8">
    <source>
        <dbReference type="PROSITE" id="PS50234"/>
    </source>
</evidence>
<dbReference type="HOGENOM" id="CLU_007132_0_0_9"/>
<dbReference type="Pfam" id="PF00092">
    <property type="entry name" value="VWA"/>
    <property type="match status" value="1"/>
</dbReference>
<feature type="region of interest" description="Disordered" evidence="6">
    <location>
        <begin position="238"/>
        <end position="263"/>
    </location>
</feature>
<evidence type="ECO:0000256" key="4">
    <source>
        <dbReference type="ARBA" id="ARBA00022729"/>
    </source>
</evidence>
<keyword evidence="2" id="KW-0134">Cell wall</keyword>
<dbReference type="Proteomes" id="UP000013777">
    <property type="component" value="Unassembled WGS sequence"/>
</dbReference>
<evidence type="ECO:0000256" key="2">
    <source>
        <dbReference type="ARBA" id="ARBA00022512"/>
    </source>
</evidence>